<dbReference type="Gene3D" id="1.10.10.10">
    <property type="entry name" value="Winged helix-like DNA-binding domain superfamily/Winged helix DNA-binding domain"/>
    <property type="match status" value="1"/>
</dbReference>
<feature type="domain" description="Transcription regulator PadR N-terminal" evidence="1">
    <location>
        <begin position="8"/>
        <end position="78"/>
    </location>
</feature>
<dbReference type="SUPFAM" id="SSF46785">
    <property type="entry name" value="Winged helix' DNA-binding domain"/>
    <property type="match status" value="1"/>
</dbReference>
<evidence type="ECO:0000313" key="3">
    <source>
        <dbReference type="Proteomes" id="UP001595528"/>
    </source>
</evidence>
<dbReference type="EMBL" id="JBHRTR010000023">
    <property type="protein sequence ID" value="MFC3227413.1"/>
    <property type="molecule type" value="Genomic_DNA"/>
</dbReference>
<evidence type="ECO:0000259" key="1">
    <source>
        <dbReference type="Pfam" id="PF03551"/>
    </source>
</evidence>
<sequence>MDIRTLCLGLLTQSDASGYEIKKIFEGQLRHFFDASYGSIYPALNKLTEEGLVRCTEQAQDKRPDKKVYSITPAGRMAFLDELMQPPGRDRYRSEFVATMMFADLLPPRHVSDLIDKRVEEYRVMLDDLQRACAEGDAGKAFVVGLGHAMYRAGLQYLEENRHLVEGEALLASASSAAD</sequence>
<protein>
    <submittedName>
        <fullName evidence="2">PadR family transcriptional regulator</fullName>
    </submittedName>
</protein>
<dbReference type="PANTHER" id="PTHR43252:SF6">
    <property type="entry name" value="NEGATIVE TRANSCRIPTION REGULATOR PADR"/>
    <property type="match status" value="1"/>
</dbReference>
<keyword evidence="3" id="KW-1185">Reference proteome</keyword>
<comment type="caution">
    <text evidence="2">The sequence shown here is derived from an EMBL/GenBank/DDBJ whole genome shotgun (WGS) entry which is preliminary data.</text>
</comment>
<reference evidence="3" key="1">
    <citation type="journal article" date="2019" name="Int. J. Syst. Evol. Microbiol.">
        <title>The Global Catalogue of Microorganisms (GCM) 10K type strain sequencing project: providing services to taxonomists for standard genome sequencing and annotation.</title>
        <authorList>
            <consortium name="The Broad Institute Genomics Platform"/>
            <consortium name="The Broad Institute Genome Sequencing Center for Infectious Disease"/>
            <person name="Wu L."/>
            <person name="Ma J."/>
        </authorList>
    </citation>
    <scope>NUCLEOTIDE SEQUENCE [LARGE SCALE GENOMIC DNA]</scope>
    <source>
        <strain evidence="3">KCTC 42964</strain>
    </source>
</reference>
<organism evidence="2 3">
    <name type="scientific">Marinibaculum pumilum</name>
    <dbReference type="NCBI Taxonomy" id="1766165"/>
    <lineage>
        <taxon>Bacteria</taxon>
        <taxon>Pseudomonadati</taxon>
        <taxon>Pseudomonadota</taxon>
        <taxon>Alphaproteobacteria</taxon>
        <taxon>Rhodospirillales</taxon>
        <taxon>Rhodospirillaceae</taxon>
        <taxon>Marinibaculum</taxon>
    </lineage>
</organism>
<dbReference type="InterPro" id="IPR036388">
    <property type="entry name" value="WH-like_DNA-bd_sf"/>
</dbReference>
<name>A0ABV7KYD3_9PROT</name>
<dbReference type="InterPro" id="IPR005149">
    <property type="entry name" value="Tscrpt_reg_PadR_N"/>
</dbReference>
<dbReference type="RefSeq" id="WP_379899581.1">
    <property type="nucleotide sequence ID" value="NZ_JBHRTR010000023.1"/>
</dbReference>
<gene>
    <name evidence="2" type="ORF">ACFOGJ_09240</name>
</gene>
<accession>A0ABV7KYD3</accession>
<evidence type="ECO:0000313" key="2">
    <source>
        <dbReference type="EMBL" id="MFC3227413.1"/>
    </source>
</evidence>
<dbReference type="PANTHER" id="PTHR43252">
    <property type="entry name" value="TRANSCRIPTIONAL REGULATOR YQJI"/>
    <property type="match status" value="1"/>
</dbReference>
<dbReference type="Proteomes" id="UP001595528">
    <property type="component" value="Unassembled WGS sequence"/>
</dbReference>
<dbReference type="Pfam" id="PF03551">
    <property type="entry name" value="PadR"/>
    <property type="match status" value="1"/>
</dbReference>
<proteinExistence type="predicted"/>
<dbReference type="InterPro" id="IPR036390">
    <property type="entry name" value="WH_DNA-bd_sf"/>
</dbReference>